<reference evidence="3" key="1">
    <citation type="submission" date="2016-06" db="UniProtKB">
        <authorList>
            <consortium name="WormBaseParasite"/>
        </authorList>
    </citation>
    <scope>IDENTIFICATION</scope>
</reference>
<name>A0A183STK5_SCHSO</name>
<gene>
    <name evidence="1" type="ORF">SSLN_LOCUS7553</name>
</gene>
<evidence type="ECO:0000313" key="3">
    <source>
        <dbReference type="WBParaSite" id="SSLN_0000783501-mRNA-1"/>
    </source>
</evidence>
<dbReference type="Proteomes" id="UP000275846">
    <property type="component" value="Unassembled WGS sequence"/>
</dbReference>
<protein>
    <submittedName>
        <fullName evidence="3">Natterin-4</fullName>
    </submittedName>
</protein>
<keyword evidence="2" id="KW-1185">Reference proteome</keyword>
<dbReference type="AlphaFoldDB" id="A0A183STK5"/>
<sequence>MAKVGRGVQLGLSWVKTKRGDLPDGAIQTQPGVYVCRAWHEGEQIPGKYVPRYALAYVSYGGKEHQETECEVLCDTSCPGKSCCYEWVSASGGEVPKKAIVAGIASDGQPLYIAKALVGALVGDEVCGGKVHNGHSCAYMPYADDEHSVDKYEVLVWKKE</sequence>
<dbReference type="STRING" id="70667.A0A183STK5"/>
<dbReference type="EMBL" id="UYSU01034197">
    <property type="protein sequence ID" value="VDL93938.1"/>
    <property type="molecule type" value="Genomic_DNA"/>
</dbReference>
<dbReference type="PANTHER" id="PTHR31649">
    <property type="entry name" value="AGAP009604-PA"/>
    <property type="match status" value="1"/>
</dbReference>
<dbReference type="Pfam" id="PF11901">
    <property type="entry name" value="DM9"/>
    <property type="match status" value="1"/>
</dbReference>
<dbReference type="InterPro" id="IPR006616">
    <property type="entry name" value="DM9_repeat"/>
</dbReference>
<accession>A0A183STK5</accession>
<dbReference type="OrthoDB" id="1925699at2759"/>
<organism evidence="3">
    <name type="scientific">Schistocephalus solidus</name>
    <name type="common">Tapeworm</name>
    <dbReference type="NCBI Taxonomy" id="70667"/>
    <lineage>
        <taxon>Eukaryota</taxon>
        <taxon>Metazoa</taxon>
        <taxon>Spiralia</taxon>
        <taxon>Lophotrochozoa</taxon>
        <taxon>Platyhelminthes</taxon>
        <taxon>Cestoda</taxon>
        <taxon>Eucestoda</taxon>
        <taxon>Diphyllobothriidea</taxon>
        <taxon>Diphyllobothriidae</taxon>
        <taxon>Schistocephalus</taxon>
    </lineage>
</organism>
<dbReference type="WBParaSite" id="SSLN_0000783501-mRNA-1">
    <property type="protein sequence ID" value="SSLN_0000783501-mRNA-1"/>
    <property type="gene ID" value="SSLN_0000783501"/>
</dbReference>
<reference evidence="1 2" key="2">
    <citation type="submission" date="2018-11" db="EMBL/GenBank/DDBJ databases">
        <authorList>
            <consortium name="Pathogen Informatics"/>
        </authorList>
    </citation>
    <scope>NUCLEOTIDE SEQUENCE [LARGE SCALE GENOMIC DNA]</scope>
    <source>
        <strain evidence="1 2">NST_G2</strain>
    </source>
</reference>
<dbReference type="PANTHER" id="PTHR31649:SF1">
    <property type="entry name" value="FARNESOIC ACID O-METHYL TRANSFERASE DOMAIN-CONTAINING PROTEIN"/>
    <property type="match status" value="1"/>
</dbReference>
<proteinExistence type="predicted"/>
<evidence type="ECO:0000313" key="1">
    <source>
        <dbReference type="EMBL" id="VDL93938.1"/>
    </source>
</evidence>
<dbReference type="SMART" id="SM00696">
    <property type="entry name" value="DM9"/>
    <property type="match status" value="2"/>
</dbReference>
<evidence type="ECO:0000313" key="2">
    <source>
        <dbReference type="Proteomes" id="UP000275846"/>
    </source>
</evidence>